<comment type="caution">
    <text evidence="2">The sequence shown here is derived from an EMBL/GenBank/DDBJ whole genome shotgun (WGS) entry which is preliminary data.</text>
</comment>
<dbReference type="PANTHER" id="PTHR35574">
    <property type="entry name" value="PUTATIVE-RELATED"/>
    <property type="match status" value="1"/>
</dbReference>
<accession>A0AA36DJF3</accession>
<dbReference type="Pfam" id="PF07062">
    <property type="entry name" value="Clc-like"/>
    <property type="match status" value="1"/>
</dbReference>
<keyword evidence="3" id="KW-1185">Reference proteome</keyword>
<dbReference type="AlphaFoldDB" id="A0AA36DJF3"/>
<keyword evidence="1" id="KW-0472">Membrane</keyword>
<organism evidence="2 3">
    <name type="scientific">Cylicocyclus nassatus</name>
    <name type="common">Nematode worm</name>
    <dbReference type="NCBI Taxonomy" id="53992"/>
    <lineage>
        <taxon>Eukaryota</taxon>
        <taxon>Metazoa</taxon>
        <taxon>Ecdysozoa</taxon>
        <taxon>Nematoda</taxon>
        <taxon>Chromadorea</taxon>
        <taxon>Rhabditida</taxon>
        <taxon>Rhabditina</taxon>
        <taxon>Rhabditomorpha</taxon>
        <taxon>Strongyloidea</taxon>
        <taxon>Strongylidae</taxon>
        <taxon>Cylicocyclus</taxon>
    </lineage>
</organism>
<keyword evidence="1" id="KW-0812">Transmembrane</keyword>
<feature type="transmembrane region" description="Helical" evidence="1">
    <location>
        <begin position="118"/>
        <end position="136"/>
    </location>
</feature>
<feature type="transmembrane region" description="Helical" evidence="1">
    <location>
        <begin position="199"/>
        <end position="223"/>
    </location>
</feature>
<name>A0AA36DJF3_CYLNA</name>
<evidence type="ECO:0000313" key="3">
    <source>
        <dbReference type="Proteomes" id="UP001176961"/>
    </source>
</evidence>
<sequence>MILSLQTPMYKFVLIASIVLITGGMLTTAFSLFSPLWQVAERPKYAEIHYHGLWWDCIISDGTLIPLSDPTPHTSRNDEKCANKFDPAVQHLIRNALESRDPTLKELLFHRFLPHHKAVIFFSVFTFVFGTIGLITGACSPCFPPNSLLYVVSIFMTSACSVLSDVIFVYGTSKKEELKEDVEVHEEDMVQNRLGLACYLHMLASCLFIMALLTAVASSYLLISSGKGREGCCQSKKDYIQQHRYNHDGRTVFACSRKSCRPIVVIEDESL</sequence>
<evidence type="ECO:0000256" key="1">
    <source>
        <dbReference type="SAM" id="Phobius"/>
    </source>
</evidence>
<reference evidence="2" key="1">
    <citation type="submission" date="2023-07" db="EMBL/GenBank/DDBJ databases">
        <authorList>
            <consortium name="CYATHOMIX"/>
        </authorList>
    </citation>
    <scope>NUCLEOTIDE SEQUENCE</scope>
    <source>
        <strain evidence="2">N/A</strain>
    </source>
</reference>
<gene>
    <name evidence="2" type="ORF">CYNAS_LOCUS299</name>
</gene>
<evidence type="ECO:0000313" key="2">
    <source>
        <dbReference type="EMBL" id="CAJ0588316.1"/>
    </source>
</evidence>
<dbReference type="InterPro" id="IPR010761">
    <property type="entry name" value="Clc_prot-like"/>
</dbReference>
<evidence type="ECO:0008006" key="4">
    <source>
        <dbReference type="Google" id="ProtNLM"/>
    </source>
</evidence>
<dbReference type="Gene3D" id="1.20.140.150">
    <property type="match status" value="1"/>
</dbReference>
<dbReference type="PANTHER" id="PTHR35574:SF4">
    <property type="entry name" value="CLC-LIKE PROTEIN"/>
    <property type="match status" value="1"/>
</dbReference>
<dbReference type="EMBL" id="CATQJL010000001">
    <property type="protein sequence ID" value="CAJ0588316.1"/>
    <property type="molecule type" value="Genomic_DNA"/>
</dbReference>
<protein>
    <recommendedName>
        <fullName evidence="4">Clc-like protein</fullName>
    </recommendedName>
</protein>
<dbReference type="GO" id="GO:0016020">
    <property type="term" value="C:membrane"/>
    <property type="evidence" value="ECO:0007669"/>
    <property type="project" value="InterPro"/>
</dbReference>
<feature type="transmembrane region" description="Helical" evidence="1">
    <location>
        <begin position="12"/>
        <end position="33"/>
    </location>
</feature>
<keyword evidence="1" id="KW-1133">Transmembrane helix</keyword>
<dbReference type="Proteomes" id="UP001176961">
    <property type="component" value="Unassembled WGS sequence"/>
</dbReference>
<proteinExistence type="predicted"/>
<feature type="transmembrane region" description="Helical" evidence="1">
    <location>
        <begin position="148"/>
        <end position="170"/>
    </location>
</feature>